<name>A0ABZ2P4R9_9BRAD</name>
<evidence type="ECO:0000313" key="2">
    <source>
        <dbReference type="Proteomes" id="UP001432046"/>
    </source>
</evidence>
<dbReference type="Pfam" id="PF11185">
    <property type="entry name" value="DUF2971"/>
    <property type="match status" value="1"/>
</dbReference>
<dbReference type="EMBL" id="CP147711">
    <property type="protein sequence ID" value="WXC82212.1"/>
    <property type="molecule type" value="Genomic_DNA"/>
</dbReference>
<reference evidence="1" key="2">
    <citation type="submission" date="2024-03" db="EMBL/GenBank/DDBJ databases">
        <authorList>
            <person name="Bromfield E.S.P."/>
            <person name="Cloutier S."/>
        </authorList>
    </citation>
    <scope>NUCLEOTIDE SEQUENCE</scope>
    <source>
        <strain evidence="1">5S5</strain>
    </source>
</reference>
<protein>
    <submittedName>
        <fullName evidence="1">DUF2971 domain-containing protein</fullName>
    </submittedName>
</protein>
<organism evidence="1 2">
    <name type="scientific">Bradyrhizobium septentrionale</name>
    <dbReference type="NCBI Taxonomy" id="1404411"/>
    <lineage>
        <taxon>Bacteria</taxon>
        <taxon>Pseudomonadati</taxon>
        <taxon>Pseudomonadota</taxon>
        <taxon>Alphaproteobacteria</taxon>
        <taxon>Hyphomicrobiales</taxon>
        <taxon>Nitrobacteraceae</taxon>
        <taxon>Bradyrhizobium</taxon>
    </lineage>
</organism>
<sequence length="298" mass="33244">MALPPLYKYLSVEGARLTLGNNTFWHAKPSTFNDSEDLTVASMFPGSLEAALSDIVANLADVILANLDKASTCPKLSMRQTVAKLQAIFRSNPKAAAIFAKQLRDNPALLKLDVENVRSLAQSTIDGVNEFMQDYRVLCVTTHKDSEKMWSGYAEDHKGIALRIQGNVAKDSKFQLFRSVTYRDARPTIYRDAIDFLVSSLFADQDASKLKMMNDIIYTKTLVWQEESEYRLVIHCGQGQAIGEALKFHPEEITELYLGLAIANKDDVVGNARSLNPDITIFQARRGEGGKLEFDRAD</sequence>
<dbReference type="RefSeq" id="WP_338834577.1">
    <property type="nucleotide sequence ID" value="NZ_CP147711.1"/>
</dbReference>
<proteinExistence type="predicted"/>
<keyword evidence="2" id="KW-1185">Reference proteome</keyword>
<gene>
    <name evidence="1" type="ORF">WDK88_11785</name>
</gene>
<evidence type="ECO:0000313" key="1">
    <source>
        <dbReference type="EMBL" id="WXC82212.1"/>
    </source>
</evidence>
<accession>A0ABZ2P4R9</accession>
<dbReference type="Proteomes" id="UP001432046">
    <property type="component" value="Chromosome"/>
</dbReference>
<reference evidence="1" key="1">
    <citation type="journal article" date="2021" name="Int. J. Syst. Evol. Microbiol.">
        <title>Bradyrhizobium septentrionale sp. nov. (sv. septentrionale) and Bradyrhizobium quebecense sp. nov. (sv. septentrionale) associated with legumes native to Canada possess rearranged symbiosis genes and numerous insertion sequences.</title>
        <authorList>
            <person name="Bromfield E.S.P."/>
            <person name="Cloutier S."/>
        </authorList>
    </citation>
    <scope>NUCLEOTIDE SEQUENCE</scope>
    <source>
        <strain evidence="1">5S5</strain>
    </source>
</reference>
<dbReference type="InterPro" id="IPR021352">
    <property type="entry name" value="DUF2971"/>
</dbReference>